<dbReference type="InterPro" id="IPR036163">
    <property type="entry name" value="HMA_dom_sf"/>
</dbReference>
<dbReference type="Pfam" id="PF00403">
    <property type="entry name" value="HMA"/>
    <property type="match status" value="1"/>
</dbReference>
<dbReference type="RefSeq" id="WP_006784466.1">
    <property type="nucleotide sequence ID" value="NZ_CABJBH010000002.1"/>
</dbReference>
<dbReference type="GO" id="GO:0046872">
    <property type="term" value="F:metal ion binding"/>
    <property type="evidence" value="ECO:0007669"/>
    <property type="project" value="UniProtKB-KW"/>
</dbReference>
<evidence type="ECO:0000256" key="1">
    <source>
        <dbReference type="ARBA" id="ARBA00015313"/>
    </source>
</evidence>
<keyword evidence="2" id="KW-0479">Metal-binding</keyword>
<organism evidence="4 5">
    <name type="scientific">Turicibacter sanguinis</name>
    <dbReference type="NCBI Taxonomy" id="154288"/>
    <lineage>
        <taxon>Bacteria</taxon>
        <taxon>Bacillati</taxon>
        <taxon>Bacillota</taxon>
        <taxon>Erysipelotrichia</taxon>
        <taxon>Erysipelotrichales</taxon>
        <taxon>Turicibacteraceae</taxon>
        <taxon>Turicibacter</taxon>
    </lineage>
</organism>
<dbReference type="PANTHER" id="PTHR46594">
    <property type="entry name" value="P-TYPE CATION-TRANSPORTING ATPASE"/>
    <property type="match status" value="1"/>
</dbReference>
<accession>A0A173TE49</accession>
<evidence type="ECO:0000313" key="5">
    <source>
        <dbReference type="Proteomes" id="UP000487649"/>
    </source>
</evidence>
<dbReference type="GeneID" id="60058379"/>
<dbReference type="InterPro" id="IPR017969">
    <property type="entry name" value="Heavy-metal-associated_CS"/>
</dbReference>
<dbReference type="PROSITE" id="PS01047">
    <property type="entry name" value="HMA_1"/>
    <property type="match status" value="1"/>
</dbReference>
<reference evidence="4 5" key="1">
    <citation type="journal article" date="2019" name="Nat. Med.">
        <title>A library of human gut bacterial isolates paired with longitudinal multiomics data enables mechanistic microbiome research.</title>
        <authorList>
            <person name="Poyet M."/>
            <person name="Groussin M."/>
            <person name="Gibbons S.M."/>
            <person name="Avila-Pacheco J."/>
            <person name="Jiang X."/>
            <person name="Kearney S.M."/>
            <person name="Perrotta A.R."/>
            <person name="Berdy B."/>
            <person name="Zhao S."/>
            <person name="Lieberman T.D."/>
            <person name="Swanson P.K."/>
            <person name="Smith M."/>
            <person name="Roesemann S."/>
            <person name="Alexander J.E."/>
            <person name="Rich S.A."/>
            <person name="Livny J."/>
            <person name="Vlamakis H."/>
            <person name="Clish C."/>
            <person name="Bullock K."/>
            <person name="Deik A."/>
            <person name="Scott J."/>
            <person name="Pierce K.A."/>
            <person name="Xavier R.J."/>
            <person name="Alm E.J."/>
        </authorList>
    </citation>
    <scope>NUCLEOTIDE SEQUENCE [LARGE SCALE GENOMIC DNA]</scope>
    <source>
        <strain evidence="4 5">BIOML-A198</strain>
    </source>
</reference>
<evidence type="ECO:0000313" key="4">
    <source>
        <dbReference type="EMBL" id="MTK20204.1"/>
    </source>
</evidence>
<name>A0A173TE49_9FIRM</name>
<evidence type="ECO:0000256" key="2">
    <source>
        <dbReference type="ARBA" id="ARBA00022723"/>
    </source>
</evidence>
<feature type="domain" description="HMA" evidence="3">
    <location>
        <begin position="2"/>
        <end position="68"/>
    </location>
</feature>
<gene>
    <name evidence="4" type="ORF">GMA92_01970</name>
</gene>
<dbReference type="PROSITE" id="PS50846">
    <property type="entry name" value="HMA_2"/>
    <property type="match status" value="1"/>
</dbReference>
<dbReference type="Proteomes" id="UP000487649">
    <property type="component" value="Unassembled WGS sequence"/>
</dbReference>
<sequence>MSKLLIKVENMSCQHCVKSIHDAVAGITGVKEVKIDLKTKLVQIDYDEKFISQFILIEKIEDQGFNIQL</sequence>
<dbReference type="OrthoDB" id="9813965at2"/>
<dbReference type="PANTHER" id="PTHR46594:SF4">
    <property type="entry name" value="P-TYPE CATION-TRANSPORTING ATPASE"/>
    <property type="match status" value="1"/>
</dbReference>
<dbReference type="Gene3D" id="3.30.70.100">
    <property type="match status" value="1"/>
</dbReference>
<dbReference type="InterPro" id="IPR006121">
    <property type="entry name" value="HMA_dom"/>
</dbReference>
<dbReference type="CDD" id="cd00371">
    <property type="entry name" value="HMA"/>
    <property type="match status" value="1"/>
</dbReference>
<evidence type="ECO:0000259" key="3">
    <source>
        <dbReference type="PROSITE" id="PS50846"/>
    </source>
</evidence>
<dbReference type="EMBL" id="WMQE01000003">
    <property type="protein sequence ID" value="MTK20204.1"/>
    <property type="molecule type" value="Genomic_DNA"/>
</dbReference>
<protein>
    <recommendedName>
        <fullName evidence="1">Copper chaperone CopZ</fullName>
    </recommendedName>
</protein>
<dbReference type="FunFam" id="3.30.70.100:FF:000001">
    <property type="entry name" value="ATPase copper transporting beta"/>
    <property type="match status" value="1"/>
</dbReference>
<dbReference type="SUPFAM" id="SSF55008">
    <property type="entry name" value="HMA, heavy metal-associated domain"/>
    <property type="match status" value="1"/>
</dbReference>
<comment type="caution">
    <text evidence="4">The sequence shown here is derived from an EMBL/GenBank/DDBJ whole genome shotgun (WGS) entry which is preliminary data.</text>
</comment>
<dbReference type="AlphaFoldDB" id="A0A173TE49"/>
<proteinExistence type="predicted"/>